<dbReference type="NCBIfam" id="TIGR02604">
    <property type="entry name" value="Piru_Ver_Nterm"/>
    <property type="match status" value="1"/>
</dbReference>
<comment type="caution">
    <text evidence="6">The sequence shown here is derived from an EMBL/GenBank/DDBJ whole genome shotgun (WGS) entry which is preliminary data.</text>
</comment>
<keyword evidence="1" id="KW-0479">Metal-binding</keyword>
<dbReference type="InterPro" id="IPR016024">
    <property type="entry name" value="ARM-type_fold"/>
</dbReference>
<dbReference type="PANTHER" id="PTHR33546:SF1">
    <property type="entry name" value="LARGE, MULTIFUNCTIONAL SECRETED PROTEIN"/>
    <property type="match status" value="1"/>
</dbReference>
<protein>
    <submittedName>
        <fullName evidence="6">Putative membrane-bound dehydrogenase-like protein</fullName>
    </submittedName>
</protein>
<dbReference type="InterPro" id="IPR029062">
    <property type="entry name" value="Class_I_gatase-like"/>
</dbReference>
<dbReference type="InterPro" id="IPR008972">
    <property type="entry name" value="Cupredoxin"/>
</dbReference>
<evidence type="ECO:0000259" key="4">
    <source>
        <dbReference type="Pfam" id="PF06283"/>
    </source>
</evidence>
<feature type="signal peptide" evidence="3">
    <location>
        <begin position="1"/>
        <end position="21"/>
    </location>
</feature>
<dbReference type="Pfam" id="PF06283">
    <property type="entry name" value="ThuA"/>
    <property type="match status" value="1"/>
</dbReference>
<dbReference type="Gene3D" id="2.60.40.420">
    <property type="entry name" value="Cupredoxins - blue copper proteins"/>
    <property type="match status" value="1"/>
</dbReference>
<name>A0A840TRJ2_9BACT</name>
<dbReference type="InterPro" id="IPR055557">
    <property type="entry name" value="DUF7133"/>
</dbReference>
<dbReference type="AlphaFoldDB" id="A0A840TRJ2"/>
<dbReference type="Gene3D" id="3.40.50.880">
    <property type="match status" value="1"/>
</dbReference>
<evidence type="ECO:0000259" key="5">
    <source>
        <dbReference type="Pfam" id="PF23500"/>
    </source>
</evidence>
<dbReference type="InterPro" id="IPR011042">
    <property type="entry name" value="6-blade_b-propeller_TolB-like"/>
</dbReference>
<dbReference type="EMBL" id="JACHGF010000003">
    <property type="protein sequence ID" value="MBB5284172.1"/>
    <property type="molecule type" value="Genomic_DNA"/>
</dbReference>
<dbReference type="PANTHER" id="PTHR33546">
    <property type="entry name" value="LARGE, MULTIFUNCTIONAL SECRETED PROTEIN-RELATED"/>
    <property type="match status" value="1"/>
</dbReference>
<dbReference type="Proteomes" id="UP000557307">
    <property type="component" value="Unassembled WGS sequence"/>
</dbReference>
<dbReference type="InterPro" id="IPR028871">
    <property type="entry name" value="BlueCu_1_BS"/>
</dbReference>
<dbReference type="InterPro" id="IPR029010">
    <property type="entry name" value="ThuA-like"/>
</dbReference>
<organism evidence="6 7">
    <name type="scientific">Rhabdobacter roseus</name>
    <dbReference type="NCBI Taxonomy" id="1655419"/>
    <lineage>
        <taxon>Bacteria</taxon>
        <taxon>Pseudomonadati</taxon>
        <taxon>Bacteroidota</taxon>
        <taxon>Cytophagia</taxon>
        <taxon>Cytophagales</taxon>
        <taxon>Cytophagaceae</taxon>
        <taxon>Rhabdobacter</taxon>
    </lineage>
</organism>
<dbReference type="SUPFAM" id="SSF52317">
    <property type="entry name" value="Class I glutamine amidotransferase-like"/>
    <property type="match status" value="1"/>
</dbReference>
<dbReference type="InterPro" id="IPR011989">
    <property type="entry name" value="ARM-like"/>
</dbReference>
<evidence type="ECO:0000313" key="6">
    <source>
        <dbReference type="EMBL" id="MBB5284172.1"/>
    </source>
</evidence>
<dbReference type="GO" id="GO:0046872">
    <property type="term" value="F:metal ion binding"/>
    <property type="evidence" value="ECO:0007669"/>
    <property type="project" value="UniProtKB-KW"/>
</dbReference>
<evidence type="ECO:0000313" key="7">
    <source>
        <dbReference type="Proteomes" id="UP000557307"/>
    </source>
</evidence>
<dbReference type="SUPFAM" id="SSF48371">
    <property type="entry name" value="ARM repeat"/>
    <property type="match status" value="1"/>
</dbReference>
<dbReference type="PROSITE" id="PS00196">
    <property type="entry name" value="COPPER_BLUE"/>
    <property type="match status" value="1"/>
</dbReference>
<feature type="chain" id="PRO_5032672886" evidence="3">
    <location>
        <begin position="22"/>
        <end position="1184"/>
    </location>
</feature>
<dbReference type="Gene3D" id="2.120.10.30">
    <property type="entry name" value="TolB, C-terminal domain"/>
    <property type="match status" value="1"/>
</dbReference>
<feature type="domain" description="DUF7133" evidence="5">
    <location>
        <begin position="286"/>
        <end position="677"/>
    </location>
</feature>
<dbReference type="SUPFAM" id="SSF49503">
    <property type="entry name" value="Cupredoxins"/>
    <property type="match status" value="1"/>
</dbReference>
<evidence type="ECO:0000256" key="2">
    <source>
        <dbReference type="ARBA" id="ARBA00023008"/>
    </source>
</evidence>
<sequence length="1184" mass="130463">MKQRMKKYLFALLTGCLVLGCAPNKMNSSGKSFSPTRAEGRRAEVLFLGHNSKHHDSGKYAPWLAIKLFQSGVNLTYTTDPNDLNPQNLGKYDGLIIYANHEVITPEQERALKDFVEQDGKGLIPLHSAAGCFLNSEWYLKTIGGQFASHKTGRFKNTIRVADHPVMKGIAPFETWDETYVHKNLNPDNIILGERVEGNVREPYTWVRTQGKGRVFYTAYGHEDQTWTNGGFLDLVRNGVLWALGPQVQEHIAALQIPDVSIYKVDTMAQYTKRHVVSKMQEALAPAESNKLTQVLADFDLQLFAAEPDITNPIAMAWDERGRLWVVESVDYPNTFKETDGASNDRIKICEDTDGDGRADKFTVFADSLNIPTSLVFANGGIIVSMAPDFVFMKDTNGDDVADVRQVLMTGWGKNDTHAGPSNLVYGFDNKIWGVNGYSGFNGTIEGKNYRFPQGVYHFKPDGTDFNYLGNSSNNTWGLGFSEDNNVFLSTANNTHSAYYSMPARYLQRTIPGTDPSVQSIQKIDGHYDAHALTPNLRQVDVVGGFTAAAGHHFYTARDFPKEYWNRIAFINEPTMRLVHNAIIEPDGAGFKEKDGWNLLASSDEWFGPVQAQVGPDGAVWIADWYNFIIQHNVFVPAQSPAEFILPFIEQPHGQGNAFSSPLRDIGHGRVYRVVYKNAAKKPALKLSKDDLPGLVAALKNDNMFWRMTAQRLLVEAKNRSVAPELYRIVNNQQVDEIGLNSPAVHALWTLHGLGLLDGSQPEALAVASQALSHPAAGVRKAAAQVLPKNEQSFDSIKKLMQDPNLNTRLAAMVALVELPPSEKMGEAVFLASLEEQNANDKWLSKALLAAAITHERGFLAAATKYDRKSEFNEQILSALQKEVYPLGRRNAMLFPPDVTGKEITLRATITKAADRALQGFMAGQGGQEGGYALYIQDGKVVMTVKQHGMVSQAATSQPLPDKFDLVAHLSRDGTMILEIDGKRAAQGKAHGLFMAPLANTLRTGEDVEGDDKLGTYAGRFGFVGNFQNAVLELNRTTTMVATPPEVPARAATGKAASNALVIDLKVVPDMLQYDKKVLTAKAGQKMVINLENPDGMQHNLLIIKPGTLQKVGKAADEMLTDPKAAEKQYVPQIPEVLHASRLVNTGETITLEFTAPSAPGDYPYVCTFPGHWRGMNGILRVTK</sequence>
<evidence type="ECO:0000256" key="3">
    <source>
        <dbReference type="SAM" id="SignalP"/>
    </source>
</evidence>
<keyword evidence="2" id="KW-0186">Copper</keyword>
<reference evidence="6 7" key="1">
    <citation type="submission" date="2020-08" db="EMBL/GenBank/DDBJ databases">
        <title>Genomic Encyclopedia of Type Strains, Phase IV (KMG-IV): sequencing the most valuable type-strain genomes for metagenomic binning, comparative biology and taxonomic classification.</title>
        <authorList>
            <person name="Goeker M."/>
        </authorList>
    </citation>
    <scope>NUCLEOTIDE SEQUENCE [LARGE SCALE GENOMIC DNA]</scope>
    <source>
        <strain evidence="6 7">DSM 105074</strain>
    </source>
</reference>
<evidence type="ECO:0000256" key="1">
    <source>
        <dbReference type="ARBA" id="ARBA00022723"/>
    </source>
</evidence>
<accession>A0A840TRJ2</accession>
<keyword evidence="3" id="KW-0732">Signal</keyword>
<dbReference type="Pfam" id="PF23500">
    <property type="entry name" value="DUF7133"/>
    <property type="match status" value="1"/>
</dbReference>
<dbReference type="Gene3D" id="1.25.10.10">
    <property type="entry name" value="Leucine-rich Repeat Variant"/>
    <property type="match status" value="1"/>
</dbReference>
<dbReference type="SUPFAM" id="SSF63829">
    <property type="entry name" value="Calcium-dependent phosphotriesterase"/>
    <property type="match status" value="1"/>
</dbReference>
<gene>
    <name evidence="6" type="ORF">HNQ92_002315</name>
</gene>
<feature type="domain" description="ThuA-like" evidence="4">
    <location>
        <begin position="45"/>
        <end position="243"/>
    </location>
</feature>
<keyword evidence="7" id="KW-1185">Reference proteome</keyword>
<dbReference type="InterPro" id="IPR013428">
    <property type="entry name" value="Membrane-bound_put_N"/>
</dbReference>
<dbReference type="PROSITE" id="PS51257">
    <property type="entry name" value="PROKAR_LIPOPROTEIN"/>
    <property type="match status" value="1"/>
</dbReference>
<proteinExistence type="predicted"/>
<dbReference type="CDD" id="cd04233">
    <property type="entry name" value="Auracyanin"/>
    <property type="match status" value="1"/>
</dbReference>